<dbReference type="GO" id="GO:0008381">
    <property type="term" value="F:mechanosensitive monoatomic ion channel activity"/>
    <property type="evidence" value="ECO:0007669"/>
    <property type="project" value="UniProtKB-ARBA"/>
</dbReference>
<evidence type="ECO:0000313" key="12">
    <source>
        <dbReference type="EMBL" id="SEL99146.1"/>
    </source>
</evidence>
<dbReference type="Gene3D" id="3.30.70.100">
    <property type="match status" value="1"/>
</dbReference>
<evidence type="ECO:0000313" key="13">
    <source>
        <dbReference type="Proteomes" id="UP000199664"/>
    </source>
</evidence>
<dbReference type="InterPro" id="IPR052702">
    <property type="entry name" value="MscS-like_channel"/>
</dbReference>
<reference evidence="13" key="1">
    <citation type="submission" date="2016-10" db="EMBL/GenBank/DDBJ databases">
        <authorList>
            <person name="Varghese N."/>
            <person name="Submissions S."/>
        </authorList>
    </citation>
    <scope>NUCLEOTIDE SEQUENCE [LARGE SCALE GENOMIC DNA]</scope>
    <source>
        <strain evidence="13">LMG 26383,CCUG 61248,R- 45681</strain>
    </source>
</reference>
<keyword evidence="5 8" id="KW-1133">Transmembrane helix</keyword>
<evidence type="ECO:0000259" key="9">
    <source>
        <dbReference type="Pfam" id="PF00924"/>
    </source>
</evidence>
<feature type="transmembrane region" description="Helical" evidence="8">
    <location>
        <begin position="292"/>
        <end position="315"/>
    </location>
</feature>
<dbReference type="PANTHER" id="PTHR30347:SF9">
    <property type="entry name" value="MINICONDUCTANCE MECHANOSENSITIVE CHANNEL MSCM"/>
    <property type="match status" value="1"/>
</dbReference>
<protein>
    <submittedName>
        <fullName evidence="12">Small-conductance mechanosensitive channel</fullName>
    </submittedName>
</protein>
<feature type="transmembrane region" description="Helical" evidence="8">
    <location>
        <begin position="592"/>
        <end position="610"/>
    </location>
</feature>
<evidence type="ECO:0000256" key="3">
    <source>
        <dbReference type="ARBA" id="ARBA00022475"/>
    </source>
</evidence>
<feature type="domain" description="Mechanosensitive ion channel MscS" evidence="9">
    <location>
        <begin position="631"/>
        <end position="694"/>
    </location>
</feature>
<keyword evidence="4 8" id="KW-0812">Transmembrane</keyword>
<dbReference type="SUPFAM" id="SSF82689">
    <property type="entry name" value="Mechanosensitive channel protein MscS (YggB), C-terminal domain"/>
    <property type="match status" value="1"/>
</dbReference>
<comment type="subcellular location">
    <subcellularLocation>
        <location evidence="1">Cell membrane</location>
        <topology evidence="1">Multi-pass membrane protein</topology>
    </subcellularLocation>
</comment>
<comment type="similarity">
    <text evidence="2">Belongs to the MscS (TC 1.A.23) family.</text>
</comment>
<feature type="domain" description="Mechanosensitive ion channel MscS C-terminal" evidence="11">
    <location>
        <begin position="705"/>
        <end position="781"/>
    </location>
</feature>
<gene>
    <name evidence="12" type="ORF">SAMN04515666_106375</name>
</gene>
<dbReference type="RefSeq" id="WP_167561680.1">
    <property type="nucleotide sequence ID" value="NZ_FOAN01000006.1"/>
</dbReference>
<keyword evidence="3" id="KW-1003">Cell membrane</keyword>
<feature type="transmembrane region" description="Helical" evidence="8">
    <location>
        <begin position="358"/>
        <end position="386"/>
    </location>
</feature>
<evidence type="ECO:0000256" key="8">
    <source>
        <dbReference type="SAM" id="Phobius"/>
    </source>
</evidence>
<dbReference type="InterPro" id="IPR022249">
    <property type="entry name" value="DUF3772"/>
</dbReference>
<dbReference type="InterPro" id="IPR011014">
    <property type="entry name" value="MscS_channel_TM-2"/>
</dbReference>
<dbReference type="STRING" id="1036779.SAMN04515666_106375"/>
<proteinExistence type="inferred from homology"/>
<feature type="region of interest" description="Disordered" evidence="7">
    <location>
        <begin position="105"/>
        <end position="129"/>
    </location>
</feature>
<dbReference type="InterPro" id="IPR011066">
    <property type="entry name" value="MscS_channel_C_sf"/>
</dbReference>
<dbReference type="GO" id="GO:0005886">
    <property type="term" value="C:plasma membrane"/>
    <property type="evidence" value="ECO:0007669"/>
    <property type="project" value="UniProtKB-SubCell"/>
</dbReference>
<evidence type="ECO:0000256" key="4">
    <source>
        <dbReference type="ARBA" id="ARBA00022692"/>
    </source>
</evidence>
<feature type="region of interest" description="Disordered" evidence="7">
    <location>
        <begin position="815"/>
        <end position="863"/>
    </location>
</feature>
<dbReference type="Gene3D" id="2.30.30.60">
    <property type="match status" value="1"/>
</dbReference>
<dbReference type="EMBL" id="FOAN01000006">
    <property type="protein sequence ID" value="SEL99146.1"/>
    <property type="molecule type" value="Genomic_DNA"/>
</dbReference>
<evidence type="ECO:0000259" key="10">
    <source>
        <dbReference type="Pfam" id="PF12607"/>
    </source>
</evidence>
<evidence type="ECO:0000256" key="2">
    <source>
        <dbReference type="ARBA" id="ARBA00008017"/>
    </source>
</evidence>
<dbReference type="Pfam" id="PF12607">
    <property type="entry name" value="DUF3772"/>
    <property type="match status" value="1"/>
</dbReference>
<dbReference type="PANTHER" id="PTHR30347">
    <property type="entry name" value="POTASSIUM CHANNEL RELATED"/>
    <property type="match status" value="1"/>
</dbReference>
<keyword evidence="6 8" id="KW-0472">Membrane</keyword>
<dbReference type="Proteomes" id="UP000199664">
    <property type="component" value="Unassembled WGS sequence"/>
</dbReference>
<dbReference type="PROSITE" id="PS01246">
    <property type="entry name" value="UPF0003"/>
    <property type="match status" value="1"/>
</dbReference>
<dbReference type="InterPro" id="IPR006686">
    <property type="entry name" value="MscS_channel_CS"/>
</dbReference>
<name>A0A1H7UQR6_9HYPH</name>
<feature type="transmembrane region" description="Helical" evidence="8">
    <location>
        <begin position="416"/>
        <end position="439"/>
    </location>
</feature>
<keyword evidence="13" id="KW-1185">Reference proteome</keyword>
<feature type="transmembrane region" description="Helical" evidence="8">
    <location>
        <begin position="616"/>
        <end position="643"/>
    </location>
</feature>
<feature type="transmembrane region" description="Helical" evidence="8">
    <location>
        <begin position="254"/>
        <end position="280"/>
    </location>
</feature>
<dbReference type="Pfam" id="PF00924">
    <property type="entry name" value="MS_channel_2nd"/>
    <property type="match status" value="1"/>
</dbReference>
<dbReference type="SUPFAM" id="SSF50182">
    <property type="entry name" value="Sm-like ribonucleoproteins"/>
    <property type="match status" value="1"/>
</dbReference>
<feature type="domain" description="DUF3772" evidence="10">
    <location>
        <begin position="145"/>
        <end position="194"/>
    </location>
</feature>
<dbReference type="InterPro" id="IPR023408">
    <property type="entry name" value="MscS_beta-dom_sf"/>
</dbReference>
<dbReference type="SUPFAM" id="SSF82861">
    <property type="entry name" value="Mechanosensitive channel protein MscS (YggB), transmembrane region"/>
    <property type="match status" value="1"/>
</dbReference>
<dbReference type="Pfam" id="PF21082">
    <property type="entry name" value="MS_channel_3rd"/>
    <property type="match status" value="1"/>
</dbReference>
<dbReference type="InterPro" id="IPR006685">
    <property type="entry name" value="MscS_channel_2nd"/>
</dbReference>
<evidence type="ECO:0000259" key="11">
    <source>
        <dbReference type="Pfam" id="PF21082"/>
    </source>
</evidence>
<feature type="transmembrane region" description="Helical" evidence="8">
    <location>
        <begin position="215"/>
        <end position="233"/>
    </location>
</feature>
<feature type="transmembrane region" description="Helical" evidence="8">
    <location>
        <begin position="335"/>
        <end position="352"/>
    </location>
</feature>
<sequence length="863" mass="92007">MSMISGLGRRALHRSGGALLLALMLLVVPLVVLAQTADNTTSPRARLDSIRGELSQIEGSLANPNVSDNELQRQRLRLQPLLDQLRILTDEQAPRTEQAKLRLEQLGAKPDANAPPETPDVARERETRTKTFAEADETLKIGRATLLQAEQLQSSIGDLRRDRFAKALFAPGPSVLNPEVWSTTLTALPSDLRASQFIFGDWLSVFTTALFSARGFLVALSFLGAIALYVARARYMPRLTARLAAKVDSTDRHILYGALIRIIARTAPPALASWLIYAGLNAAGLLPPRIQPVILAAVFGLALFAFVQALVDALFAPGEPQRRLASVMESTAKTVAWLAGSLAIVMAIGKVLEAWLQAIAAGLTLSIIVRGVVATVFALVLIAGLYRLRDNQEIEQEACLGPYVPVDGASLGPVRILGWVVGIAIILSLLLGYVVLGTFLTEQVIWLGILAAVFVLLTQLIDLGIVSQLTGDGRFALTLRAGIGLRAATLQKIAVVLAGALKIVLIVVTIMLVLAPWGLESTDLTTSLRAAFFGFQVGGVTVSLSSIVVAILLFALGLAATRSLQNWLDGKFLPTTALDTGLRNSITTAAGYVGYAGAAAIGFSSLGLSLERLTLVASALSVGIGFGLQSVVSNFVSGLILLWERPIRVGDQVLVGDAEGIVKRINVRSTEIETFDRSSVIVPNSNLVSGVVRNRVRSDRTGRVLISISVPRRLNPTEVRAMLLEAAEAHGDVLKKPAPNVLFKKLGTGTMDFDLICVVGDVDIVGRVTSDLNYVIHRRLSELETPVATELTVKGLEGVEHSLGEIAAAVSKEIGRRARPAGGRVTVKRSGPEPEAEAEPEETPPPPAKPEPAANGGKDETKD</sequence>
<accession>A0A1H7UQR6</accession>
<evidence type="ECO:0000256" key="1">
    <source>
        <dbReference type="ARBA" id="ARBA00004651"/>
    </source>
</evidence>
<dbReference type="AlphaFoldDB" id="A0A1H7UQR6"/>
<dbReference type="InterPro" id="IPR049278">
    <property type="entry name" value="MS_channel_C"/>
</dbReference>
<feature type="compositionally biased region" description="Basic and acidic residues" evidence="7">
    <location>
        <begin position="120"/>
        <end position="129"/>
    </location>
</feature>
<feature type="transmembrane region" description="Helical" evidence="8">
    <location>
        <begin position="445"/>
        <end position="466"/>
    </location>
</feature>
<dbReference type="Gene3D" id="1.10.287.1260">
    <property type="match status" value="1"/>
</dbReference>
<organism evidence="12 13">
    <name type="scientific">Bosea lupini</name>
    <dbReference type="NCBI Taxonomy" id="1036779"/>
    <lineage>
        <taxon>Bacteria</taxon>
        <taxon>Pseudomonadati</taxon>
        <taxon>Pseudomonadota</taxon>
        <taxon>Alphaproteobacteria</taxon>
        <taxon>Hyphomicrobiales</taxon>
        <taxon>Boseaceae</taxon>
        <taxon>Bosea</taxon>
    </lineage>
</organism>
<evidence type="ECO:0000256" key="5">
    <source>
        <dbReference type="ARBA" id="ARBA00022989"/>
    </source>
</evidence>
<evidence type="ECO:0000256" key="6">
    <source>
        <dbReference type="ARBA" id="ARBA00023136"/>
    </source>
</evidence>
<evidence type="ECO:0000256" key="7">
    <source>
        <dbReference type="SAM" id="MobiDB-lite"/>
    </source>
</evidence>
<feature type="transmembrane region" description="Helical" evidence="8">
    <location>
        <begin position="493"/>
        <end position="519"/>
    </location>
</feature>
<dbReference type="InterPro" id="IPR010920">
    <property type="entry name" value="LSM_dom_sf"/>
</dbReference>
<feature type="transmembrane region" description="Helical" evidence="8">
    <location>
        <begin position="531"/>
        <end position="556"/>
    </location>
</feature>